<dbReference type="EMBL" id="PDNA01000294">
    <property type="protein sequence ID" value="PGG98471.1"/>
    <property type="molecule type" value="Genomic_DNA"/>
</dbReference>
<dbReference type="Proteomes" id="UP000224634">
    <property type="component" value="Unassembled WGS sequence"/>
</dbReference>
<keyword evidence="2" id="KW-1185">Reference proteome</keyword>
<gene>
    <name evidence="1" type="ORF">AJ80_09532</name>
</gene>
<sequence length="236" mass="27186">MFRDIDRPLWFHFDHQPPPTWRPLDPTVHSEIREHLQNKIMSDRAEYDGLSIQGFRAKFKKFLKPTPASPGSPLMVLDNACLMVKNDACLMIDEEVLHSIRDAPTPTISIPEGRDSITNVHPFIKIVSRSNSVEDGSDAWMKASINLLFDIYPQEMEFLFPYYDPQTGERDVYEGQMYGHRAPSKMPKTPKPPVDTMDLKTLREQLVDGYRQVGMEVPLEVARFWDERANSPSHNS</sequence>
<dbReference type="OrthoDB" id="6499973at2759"/>
<name>A0A2B7WPQ4_POLH7</name>
<organism evidence="1 2">
    <name type="scientific">Polytolypa hystricis (strain UAMH7299)</name>
    <dbReference type="NCBI Taxonomy" id="1447883"/>
    <lineage>
        <taxon>Eukaryota</taxon>
        <taxon>Fungi</taxon>
        <taxon>Dikarya</taxon>
        <taxon>Ascomycota</taxon>
        <taxon>Pezizomycotina</taxon>
        <taxon>Eurotiomycetes</taxon>
        <taxon>Eurotiomycetidae</taxon>
        <taxon>Onygenales</taxon>
        <taxon>Onygenales incertae sedis</taxon>
        <taxon>Polytolypa</taxon>
    </lineage>
</organism>
<evidence type="ECO:0000313" key="1">
    <source>
        <dbReference type="EMBL" id="PGG98471.1"/>
    </source>
</evidence>
<reference evidence="1 2" key="1">
    <citation type="submission" date="2017-10" db="EMBL/GenBank/DDBJ databases">
        <title>Comparative genomics in systemic dimorphic fungi from Ajellomycetaceae.</title>
        <authorList>
            <person name="Munoz J.F."/>
            <person name="Mcewen J.G."/>
            <person name="Clay O.K."/>
            <person name="Cuomo C.A."/>
        </authorList>
    </citation>
    <scope>NUCLEOTIDE SEQUENCE [LARGE SCALE GENOMIC DNA]</scope>
    <source>
        <strain evidence="1 2">UAMH7299</strain>
    </source>
</reference>
<proteinExistence type="predicted"/>
<protein>
    <submittedName>
        <fullName evidence="1">Uncharacterized protein</fullName>
    </submittedName>
</protein>
<dbReference type="AlphaFoldDB" id="A0A2B7WPQ4"/>
<dbReference type="STRING" id="1447883.A0A2B7WPQ4"/>
<evidence type="ECO:0000313" key="2">
    <source>
        <dbReference type="Proteomes" id="UP000224634"/>
    </source>
</evidence>
<accession>A0A2B7WPQ4</accession>
<comment type="caution">
    <text evidence="1">The sequence shown here is derived from an EMBL/GenBank/DDBJ whole genome shotgun (WGS) entry which is preliminary data.</text>
</comment>